<proteinExistence type="predicted"/>
<accession>A0AA40BDA1</accession>
<comment type="caution">
    <text evidence="1">The sequence shown here is derived from an EMBL/GenBank/DDBJ whole genome shotgun (WGS) entry which is preliminary data.</text>
</comment>
<keyword evidence="2" id="KW-1185">Reference proteome</keyword>
<evidence type="ECO:0000313" key="2">
    <source>
        <dbReference type="Proteomes" id="UP001172102"/>
    </source>
</evidence>
<organism evidence="1 2">
    <name type="scientific">Lasiosphaeris hirsuta</name>
    <dbReference type="NCBI Taxonomy" id="260670"/>
    <lineage>
        <taxon>Eukaryota</taxon>
        <taxon>Fungi</taxon>
        <taxon>Dikarya</taxon>
        <taxon>Ascomycota</taxon>
        <taxon>Pezizomycotina</taxon>
        <taxon>Sordariomycetes</taxon>
        <taxon>Sordariomycetidae</taxon>
        <taxon>Sordariales</taxon>
        <taxon>Lasiosphaeriaceae</taxon>
        <taxon>Lasiosphaeris</taxon>
    </lineage>
</organism>
<dbReference type="EMBL" id="JAUKUA010000001">
    <property type="protein sequence ID" value="KAK0732150.1"/>
    <property type="molecule type" value="Genomic_DNA"/>
</dbReference>
<sequence>MTWRTKKQPFSGCQWIDLSGGGNVDDHTARGCYVALWQRKIAPECYPSGSAAMPSRQLQPTPYMMPPKWAAPVFSLCSVLLRGRINIAAGQQQAFSRATAPGHFLERPRALAGGAKAQSCEIPHARWFWMRRNCRVPESAAICSWTRSAGVYLCLARHQPGGTFISQRPTVRLAENQVALTGKQC</sequence>
<gene>
    <name evidence="1" type="ORF">B0H67DRAFT_94432</name>
</gene>
<reference evidence="1" key="1">
    <citation type="submission" date="2023-06" db="EMBL/GenBank/DDBJ databases">
        <title>Genome-scale phylogeny and comparative genomics of the fungal order Sordariales.</title>
        <authorList>
            <consortium name="Lawrence Berkeley National Laboratory"/>
            <person name="Hensen N."/>
            <person name="Bonometti L."/>
            <person name="Westerberg I."/>
            <person name="Brannstrom I.O."/>
            <person name="Guillou S."/>
            <person name="Cros-Aarteil S."/>
            <person name="Calhoun S."/>
            <person name="Haridas S."/>
            <person name="Kuo A."/>
            <person name="Mondo S."/>
            <person name="Pangilinan J."/>
            <person name="Riley R."/>
            <person name="Labutti K."/>
            <person name="Andreopoulos B."/>
            <person name="Lipzen A."/>
            <person name="Chen C."/>
            <person name="Yanf M."/>
            <person name="Daum C."/>
            <person name="Ng V."/>
            <person name="Clum A."/>
            <person name="Steindorff A."/>
            <person name="Ohm R."/>
            <person name="Martin F."/>
            <person name="Silar P."/>
            <person name="Natvig D."/>
            <person name="Lalanne C."/>
            <person name="Gautier V."/>
            <person name="Ament-Velasquez S.L."/>
            <person name="Kruys A."/>
            <person name="Hutchinson M.I."/>
            <person name="Powell A.J."/>
            <person name="Barry K."/>
            <person name="Miller A.N."/>
            <person name="Grigoriev I.V."/>
            <person name="Debuchy R."/>
            <person name="Gladieux P."/>
            <person name="Thoren M.H."/>
            <person name="Johannesson H."/>
        </authorList>
    </citation>
    <scope>NUCLEOTIDE SEQUENCE</scope>
    <source>
        <strain evidence="1">SMH4607-1</strain>
    </source>
</reference>
<dbReference type="Proteomes" id="UP001172102">
    <property type="component" value="Unassembled WGS sequence"/>
</dbReference>
<protein>
    <submittedName>
        <fullName evidence="1">Uncharacterized protein</fullName>
    </submittedName>
</protein>
<evidence type="ECO:0000313" key="1">
    <source>
        <dbReference type="EMBL" id="KAK0732150.1"/>
    </source>
</evidence>
<dbReference type="AlphaFoldDB" id="A0AA40BDA1"/>
<name>A0AA40BDA1_9PEZI</name>